<accession>A0AAV2D7J9</accession>
<protein>
    <submittedName>
        <fullName evidence="2">Uncharacterized protein</fullName>
    </submittedName>
</protein>
<evidence type="ECO:0000313" key="3">
    <source>
        <dbReference type="Proteomes" id="UP001497516"/>
    </source>
</evidence>
<dbReference type="AlphaFoldDB" id="A0AAV2D7J9"/>
<evidence type="ECO:0000313" key="2">
    <source>
        <dbReference type="EMBL" id="CAL1369417.1"/>
    </source>
</evidence>
<dbReference type="Proteomes" id="UP001497516">
    <property type="component" value="Chromosome 2"/>
</dbReference>
<feature type="compositionally biased region" description="Basic and acidic residues" evidence="1">
    <location>
        <begin position="1"/>
        <end position="16"/>
    </location>
</feature>
<reference evidence="2 3" key="1">
    <citation type="submission" date="2024-04" db="EMBL/GenBank/DDBJ databases">
        <authorList>
            <person name="Fracassetti M."/>
        </authorList>
    </citation>
    <scope>NUCLEOTIDE SEQUENCE [LARGE SCALE GENOMIC DNA]</scope>
</reference>
<name>A0AAV2D7J9_9ROSI</name>
<proteinExistence type="predicted"/>
<sequence length="117" mass="12999">MTRERERGRERGRDLPRPSTCRTKGAVVGAGNERRGRGRGANASIRMKVDLGDTRGPAARRAQLGRGTRGSPAWRDEGIASVARRGERRRGERLLCWGCSLLCWARRRRRIGNGGCS</sequence>
<evidence type="ECO:0000256" key="1">
    <source>
        <dbReference type="SAM" id="MobiDB-lite"/>
    </source>
</evidence>
<feature type="region of interest" description="Disordered" evidence="1">
    <location>
        <begin position="1"/>
        <end position="42"/>
    </location>
</feature>
<keyword evidence="3" id="KW-1185">Reference proteome</keyword>
<dbReference type="EMBL" id="OZ034815">
    <property type="protein sequence ID" value="CAL1369417.1"/>
    <property type="molecule type" value="Genomic_DNA"/>
</dbReference>
<gene>
    <name evidence="2" type="ORF">LTRI10_LOCUS12039</name>
</gene>
<organism evidence="2 3">
    <name type="scientific">Linum trigynum</name>
    <dbReference type="NCBI Taxonomy" id="586398"/>
    <lineage>
        <taxon>Eukaryota</taxon>
        <taxon>Viridiplantae</taxon>
        <taxon>Streptophyta</taxon>
        <taxon>Embryophyta</taxon>
        <taxon>Tracheophyta</taxon>
        <taxon>Spermatophyta</taxon>
        <taxon>Magnoliopsida</taxon>
        <taxon>eudicotyledons</taxon>
        <taxon>Gunneridae</taxon>
        <taxon>Pentapetalae</taxon>
        <taxon>rosids</taxon>
        <taxon>fabids</taxon>
        <taxon>Malpighiales</taxon>
        <taxon>Linaceae</taxon>
        <taxon>Linum</taxon>
    </lineage>
</organism>